<dbReference type="SUPFAM" id="SSF46785">
    <property type="entry name" value="Winged helix' DNA-binding domain"/>
    <property type="match status" value="1"/>
</dbReference>
<dbReference type="SMART" id="SM00345">
    <property type="entry name" value="HTH_GNTR"/>
    <property type="match status" value="1"/>
</dbReference>
<name>A0A2X4U443_SERPL</name>
<keyword evidence="2" id="KW-0805">Transcription regulation</keyword>
<dbReference type="InterPro" id="IPR036388">
    <property type="entry name" value="WH-like_DNA-bd_sf"/>
</dbReference>
<reference evidence="6 7" key="1">
    <citation type="submission" date="2018-06" db="EMBL/GenBank/DDBJ databases">
        <authorList>
            <consortium name="Pathogen Informatics"/>
            <person name="Doyle S."/>
        </authorList>
    </citation>
    <scope>NUCLEOTIDE SEQUENCE [LARGE SCALE GENOMIC DNA]</scope>
    <source>
        <strain evidence="6 7">NCTC12961</strain>
    </source>
</reference>
<evidence type="ECO:0000313" key="6">
    <source>
        <dbReference type="EMBL" id="SQI29072.1"/>
    </source>
</evidence>
<evidence type="ECO:0000256" key="2">
    <source>
        <dbReference type="ARBA" id="ARBA00023015"/>
    </source>
</evidence>
<evidence type="ECO:0000256" key="4">
    <source>
        <dbReference type="ARBA" id="ARBA00023163"/>
    </source>
</evidence>
<dbReference type="PANTHER" id="PTHR46577">
    <property type="entry name" value="HTH-TYPE TRANSCRIPTIONAL REGULATORY PROTEIN GABR"/>
    <property type="match status" value="1"/>
</dbReference>
<proteinExistence type="predicted"/>
<dbReference type="Gene3D" id="1.10.10.10">
    <property type="entry name" value="Winged helix-like DNA-binding domain superfamily/Winged helix DNA-binding domain"/>
    <property type="match status" value="1"/>
</dbReference>
<accession>A0A2X4U443</accession>
<dbReference type="GO" id="GO:0003700">
    <property type="term" value="F:DNA-binding transcription factor activity"/>
    <property type="evidence" value="ECO:0007669"/>
    <property type="project" value="InterPro"/>
</dbReference>
<dbReference type="InterPro" id="IPR051446">
    <property type="entry name" value="HTH_trans_reg/aminotransferase"/>
</dbReference>
<organism evidence="6 7">
    <name type="scientific">Serratia plymuthica</name>
    <dbReference type="NCBI Taxonomy" id="82996"/>
    <lineage>
        <taxon>Bacteria</taxon>
        <taxon>Pseudomonadati</taxon>
        <taxon>Pseudomonadota</taxon>
        <taxon>Gammaproteobacteria</taxon>
        <taxon>Enterobacterales</taxon>
        <taxon>Yersiniaceae</taxon>
        <taxon>Serratia</taxon>
    </lineage>
</organism>
<dbReference type="Proteomes" id="UP000248897">
    <property type="component" value="Chromosome 1"/>
</dbReference>
<feature type="domain" description="HTH gntR-type" evidence="5">
    <location>
        <begin position="9"/>
        <end position="77"/>
    </location>
</feature>
<evidence type="ECO:0000256" key="1">
    <source>
        <dbReference type="ARBA" id="ARBA00022898"/>
    </source>
</evidence>
<sequence length="146" mass="15867">MTLLDEMPETRYQQLADTLAQAIRRGTLLPGSRLPSVRRCAQTHSVSINTVVAAYRALEDRGLIEARPQSGFYVRSTLPALKAASQPSSRIEPPADDVLALIDTVFAAQQNPAFTNLSLACRKPLIFIRAANWGGCCRLSCVASPI</sequence>
<dbReference type="AlphaFoldDB" id="A0A2X4U443"/>
<dbReference type="Pfam" id="PF00392">
    <property type="entry name" value="GntR"/>
    <property type="match status" value="1"/>
</dbReference>
<evidence type="ECO:0000256" key="3">
    <source>
        <dbReference type="ARBA" id="ARBA00023125"/>
    </source>
</evidence>
<keyword evidence="1" id="KW-0663">Pyridoxal phosphate</keyword>
<gene>
    <name evidence="6" type="primary">yjiR_1</name>
    <name evidence="6" type="ORF">NCTC12961_00048</name>
</gene>
<keyword evidence="4" id="KW-0804">Transcription</keyword>
<keyword evidence="3" id="KW-0238">DNA-binding</keyword>
<dbReference type="CDD" id="cd07377">
    <property type="entry name" value="WHTH_GntR"/>
    <property type="match status" value="1"/>
</dbReference>
<dbReference type="InterPro" id="IPR000524">
    <property type="entry name" value="Tscrpt_reg_HTH_GntR"/>
</dbReference>
<dbReference type="GO" id="GO:0003677">
    <property type="term" value="F:DNA binding"/>
    <property type="evidence" value="ECO:0007669"/>
    <property type="project" value="UniProtKB-KW"/>
</dbReference>
<dbReference type="EMBL" id="LS483469">
    <property type="protein sequence ID" value="SQI29072.1"/>
    <property type="molecule type" value="Genomic_DNA"/>
</dbReference>
<evidence type="ECO:0000259" key="5">
    <source>
        <dbReference type="PROSITE" id="PS50949"/>
    </source>
</evidence>
<evidence type="ECO:0000313" key="7">
    <source>
        <dbReference type="Proteomes" id="UP000248897"/>
    </source>
</evidence>
<dbReference type="PROSITE" id="PS50949">
    <property type="entry name" value="HTH_GNTR"/>
    <property type="match status" value="1"/>
</dbReference>
<dbReference type="InterPro" id="IPR036390">
    <property type="entry name" value="WH_DNA-bd_sf"/>
</dbReference>
<protein>
    <submittedName>
        <fullName evidence="6">Uncharacterized HTH-type transcriptional regulator yjiR</fullName>
    </submittedName>
</protein>
<dbReference type="PANTHER" id="PTHR46577:SF1">
    <property type="entry name" value="HTH-TYPE TRANSCRIPTIONAL REGULATORY PROTEIN GABR"/>
    <property type="match status" value="1"/>
</dbReference>